<gene>
    <name evidence="1" type="ORF">TRAPUB_8984</name>
</gene>
<sequence length="264" mass="30701">MFYDGMFDCLDGFKEKLKWTKPLYGEAFDFLKKLAGPENVAKLKVTLGAPEWYHFRHGKYTYEATAYASDDDYFADLIQIYRDEFRDLYARGCRHVQIDDPILVSFCDEKLRQLMLQEGVDPEALLDTYIRVLNGCIADKPSDLLASVHICRGNVRPDRQPFIWGPYNRIARKLFMDLNFERYYLEYDTEWAGTFEPLHYLPRNKHVVLGLVTTKSPELEDLVALRGRIMDAAEVIAHGEVPRPVEEALDQYVEMPHGHVLLKL</sequence>
<dbReference type="PANTHER" id="PTHR43844:SF2">
    <property type="entry name" value="SYNTHASE, VITAMIN-B12 INDEPENDENT, PUTATIVE (AFU_ORTHOLOGUE AFUA_3G12060)-RELATED"/>
    <property type="match status" value="1"/>
</dbReference>
<dbReference type="PANTHER" id="PTHR43844">
    <property type="entry name" value="METHIONINE SYNTHASE"/>
    <property type="match status" value="1"/>
</dbReference>
<dbReference type="AlphaFoldDB" id="A0A1M2W3N0"/>
<dbReference type="OMA" id="YGEAFDF"/>
<dbReference type="EMBL" id="MNAD01000287">
    <property type="protein sequence ID" value="OJT14458.1"/>
    <property type="molecule type" value="Genomic_DNA"/>
</dbReference>
<proteinExistence type="predicted"/>
<dbReference type="STRING" id="154538.A0A1M2W3N0"/>
<organism evidence="1 2">
    <name type="scientific">Trametes pubescens</name>
    <name type="common">White-rot fungus</name>
    <dbReference type="NCBI Taxonomy" id="154538"/>
    <lineage>
        <taxon>Eukaryota</taxon>
        <taxon>Fungi</taxon>
        <taxon>Dikarya</taxon>
        <taxon>Basidiomycota</taxon>
        <taxon>Agaricomycotina</taxon>
        <taxon>Agaricomycetes</taxon>
        <taxon>Polyporales</taxon>
        <taxon>Polyporaceae</taxon>
        <taxon>Trametes</taxon>
    </lineage>
</organism>
<evidence type="ECO:0000313" key="2">
    <source>
        <dbReference type="Proteomes" id="UP000184267"/>
    </source>
</evidence>
<dbReference type="InterPro" id="IPR038071">
    <property type="entry name" value="UROD/MetE-like_sf"/>
</dbReference>
<dbReference type="Gene3D" id="3.20.20.210">
    <property type="match status" value="1"/>
</dbReference>
<name>A0A1M2W3N0_TRAPU</name>
<comment type="caution">
    <text evidence="1">The sequence shown here is derived from an EMBL/GenBank/DDBJ whole genome shotgun (WGS) entry which is preliminary data.</text>
</comment>
<dbReference type="OrthoDB" id="7772923at2759"/>
<evidence type="ECO:0000313" key="1">
    <source>
        <dbReference type="EMBL" id="OJT14458.1"/>
    </source>
</evidence>
<keyword evidence="2" id="KW-1185">Reference proteome</keyword>
<dbReference type="SUPFAM" id="SSF51726">
    <property type="entry name" value="UROD/MetE-like"/>
    <property type="match status" value="1"/>
</dbReference>
<protein>
    <recommendedName>
        <fullName evidence="3">Cobalamin-independent methionine synthase MetE C-terminal/archaeal domain-containing protein</fullName>
    </recommendedName>
</protein>
<reference evidence="1 2" key="1">
    <citation type="submission" date="2016-10" db="EMBL/GenBank/DDBJ databases">
        <title>Genome sequence of the basidiomycete white-rot fungus Trametes pubescens.</title>
        <authorList>
            <person name="Makela M.R."/>
            <person name="Granchi Z."/>
            <person name="Peng M."/>
            <person name="De Vries R.P."/>
            <person name="Grigoriev I."/>
            <person name="Riley R."/>
            <person name="Hilden K."/>
        </authorList>
    </citation>
    <scope>NUCLEOTIDE SEQUENCE [LARGE SCALE GENOMIC DNA]</scope>
    <source>
        <strain evidence="1 2">FBCC735</strain>
    </source>
</reference>
<accession>A0A1M2W3N0</accession>
<dbReference type="Proteomes" id="UP000184267">
    <property type="component" value="Unassembled WGS sequence"/>
</dbReference>
<evidence type="ECO:0008006" key="3">
    <source>
        <dbReference type="Google" id="ProtNLM"/>
    </source>
</evidence>